<proteinExistence type="predicted"/>
<dbReference type="VEuPathDB" id="VectorBase:ASTEI20_034729"/>
<dbReference type="GO" id="GO:0003677">
    <property type="term" value="F:DNA binding"/>
    <property type="evidence" value="ECO:0007669"/>
    <property type="project" value="UniProtKB-UniRule"/>
</dbReference>
<evidence type="ECO:0000256" key="1">
    <source>
        <dbReference type="ARBA" id="ARBA00022723"/>
    </source>
</evidence>
<evidence type="ECO:0000313" key="5">
    <source>
        <dbReference type="EnsemblMetazoa" id="ASTEI09798-PA"/>
    </source>
</evidence>
<accession>A0A182YMW2</accession>
<dbReference type="AlphaFoldDB" id="A0A182YMW2"/>
<name>A0A182YMW2_ANOST</name>
<dbReference type="PROSITE" id="PS50950">
    <property type="entry name" value="ZF_THAP"/>
    <property type="match status" value="1"/>
</dbReference>
<dbReference type="Pfam" id="PF05485">
    <property type="entry name" value="THAP"/>
    <property type="match status" value="1"/>
</dbReference>
<evidence type="ECO:0000256" key="2">
    <source>
        <dbReference type="ARBA" id="ARBA00022771"/>
    </source>
</evidence>
<reference evidence="5" key="2">
    <citation type="submission" date="2020-05" db="UniProtKB">
        <authorList>
            <consortium name="EnsemblMetazoa"/>
        </authorList>
    </citation>
    <scope>IDENTIFICATION</scope>
    <source>
        <strain evidence="5">Indian</strain>
    </source>
</reference>
<keyword evidence="3" id="KW-0862">Zinc</keyword>
<evidence type="ECO:0000256" key="4">
    <source>
        <dbReference type="ARBA" id="ARBA00023125"/>
    </source>
</evidence>
<dbReference type="InterPro" id="IPR006612">
    <property type="entry name" value="THAP_Znf"/>
</dbReference>
<dbReference type="GO" id="GO:0008270">
    <property type="term" value="F:zinc ion binding"/>
    <property type="evidence" value="ECO:0007669"/>
    <property type="project" value="UniProtKB-KW"/>
</dbReference>
<keyword evidence="4" id="KW-0238">DNA-binding</keyword>
<dbReference type="EnsemblMetazoa" id="ASTEI09798-RA">
    <property type="protein sequence ID" value="ASTEI09798-PA"/>
    <property type="gene ID" value="ASTEI09798"/>
</dbReference>
<sequence length="159" mass="18399">MPSSCAVKSCANSRLSVKQQGLSVAFFEFPKQIELRKCWEQFCNPTPYLLQNTAFTTEEQERNKEAEIEHIAHNLYSNENNQNVLNFSGINNAEPGETRCRNCDSHASQIADLKHRISTLEKEQQEWIKLREANNILKYRLDMAIKENADLKKKNKIIV</sequence>
<dbReference type="VEuPathDB" id="VectorBase:ASTEI09798"/>
<keyword evidence="6" id="KW-1185">Reference proteome</keyword>
<dbReference type="SUPFAM" id="SSF57716">
    <property type="entry name" value="Glucocorticoid receptor-like (DNA-binding domain)"/>
    <property type="match status" value="1"/>
</dbReference>
<keyword evidence="2" id="KW-0863">Zinc-finger</keyword>
<reference evidence="6" key="1">
    <citation type="journal article" date="2014" name="Genome Biol.">
        <title>Genome analysis of a major urban malaria vector mosquito, Anopheles stephensi.</title>
        <authorList>
            <person name="Jiang X."/>
            <person name="Peery A."/>
            <person name="Hall A.B."/>
            <person name="Sharma A."/>
            <person name="Chen X.G."/>
            <person name="Waterhouse R.M."/>
            <person name="Komissarov A."/>
            <person name="Riehle M.M."/>
            <person name="Shouche Y."/>
            <person name="Sharakhova M.V."/>
            <person name="Lawson D."/>
            <person name="Pakpour N."/>
            <person name="Arensburger P."/>
            <person name="Davidson V.L."/>
            <person name="Eiglmeier K."/>
            <person name="Emrich S."/>
            <person name="George P."/>
            <person name="Kennedy R.C."/>
            <person name="Mane S.P."/>
            <person name="Maslen G."/>
            <person name="Oringanje C."/>
            <person name="Qi Y."/>
            <person name="Settlage R."/>
            <person name="Tojo M."/>
            <person name="Tubio J.M."/>
            <person name="Unger M.F."/>
            <person name="Wang B."/>
            <person name="Vernick K.D."/>
            <person name="Ribeiro J.M."/>
            <person name="James A.A."/>
            <person name="Michel K."/>
            <person name="Riehle M.A."/>
            <person name="Luckhart S."/>
            <person name="Sharakhov I.V."/>
            <person name="Tu Z."/>
        </authorList>
    </citation>
    <scope>NUCLEOTIDE SEQUENCE [LARGE SCALE GENOMIC DNA]</scope>
    <source>
        <strain evidence="6">Indian</strain>
    </source>
</reference>
<protein>
    <submittedName>
        <fullName evidence="5">Uncharacterized protein</fullName>
    </submittedName>
</protein>
<dbReference type="Proteomes" id="UP000076408">
    <property type="component" value="Unassembled WGS sequence"/>
</dbReference>
<keyword evidence="1" id="KW-0479">Metal-binding</keyword>
<organism evidence="5 6">
    <name type="scientific">Anopheles stephensi</name>
    <name type="common">Indo-Pakistan malaria mosquito</name>
    <dbReference type="NCBI Taxonomy" id="30069"/>
    <lineage>
        <taxon>Eukaryota</taxon>
        <taxon>Metazoa</taxon>
        <taxon>Ecdysozoa</taxon>
        <taxon>Arthropoda</taxon>
        <taxon>Hexapoda</taxon>
        <taxon>Insecta</taxon>
        <taxon>Pterygota</taxon>
        <taxon>Neoptera</taxon>
        <taxon>Endopterygota</taxon>
        <taxon>Diptera</taxon>
        <taxon>Nematocera</taxon>
        <taxon>Culicoidea</taxon>
        <taxon>Culicidae</taxon>
        <taxon>Anophelinae</taxon>
        <taxon>Anopheles</taxon>
    </lineage>
</organism>
<evidence type="ECO:0000313" key="6">
    <source>
        <dbReference type="Proteomes" id="UP000076408"/>
    </source>
</evidence>
<evidence type="ECO:0000256" key="3">
    <source>
        <dbReference type="ARBA" id="ARBA00022833"/>
    </source>
</evidence>